<sequence length="500" mass="54921">MHKLLSSLIDVLNPLETHNTGSVVIRGIAYDSRDVKEGYAFFALPGTHTDGKRFIGAAVDAGASLIVYQGGLDNIPEGIAWIKVADARRAMSAFSAAFYDRPSEKLRIIGVTGTDGKSSTSYYIWQLLRSLGYKCGIITTVLYSTGGDAVPNPLRQSSPEAPFVHAALYDMLLEGCEIAVVESTSHGLSPRTARLADVAFDAGVFTNITHEHLEFHGSFENYLSDKAELFRRLPDYGAAIINLDDKQSAYLAEQTKARRLYYSASGNNKADLWAKDIHGSLEGTELELLTNSLSKKIRLPLIGEFNADNVMAAVLACKEITGKSIDTIIEKSMELKSLDGRMQAIRCGQPFGVIVDYAHTPGAFERLFPFVKRFTHGRIITVFGSAGERDTEKRPWQGSIADRYADIIILTDEDPRLEDRMGILRDIAEGCTKKSEGKDLFLIPDRKKAIEHAFGIAKKGDLVLLLGKGHEKSIVMADGTIPWHEAKVAEEILASMGYKI</sequence>
<dbReference type="InterPro" id="IPR000713">
    <property type="entry name" value="Mur_ligase_N"/>
</dbReference>
<gene>
    <name evidence="10" type="primary">murE</name>
    <name evidence="15" type="ORF">WKV44_07770</name>
</gene>
<dbReference type="EC" id="6.3.2.-" evidence="10"/>
<keyword evidence="3 10" id="KW-0132">Cell division</keyword>
<dbReference type="HAMAP" id="MF_00208">
    <property type="entry name" value="MurE"/>
    <property type="match status" value="1"/>
</dbReference>
<dbReference type="Pfam" id="PF08245">
    <property type="entry name" value="Mur_ligase_M"/>
    <property type="match status" value="1"/>
</dbReference>
<feature type="modified residue" description="N6-carboxylysine" evidence="10">
    <location>
        <position position="226"/>
    </location>
</feature>
<evidence type="ECO:0000256" key="3">
    <source>
        <dbReference type="ARBA" id="ARBA00022618"/>
    </source>
</evidence>
<feature type="binding site" evidence="10">
    <location>
        <begin position="113"/>
        <end position="119"/>
    </location>
    <ligand>
        <name>ATP</name>
        <dbReference type="ChEBI" id="CHEBI:30616"/>
    </ligand>
</feature>
<evidence type="ECO:0000256" key="1">
    <source>
        <dbReference type="ARBA" id="ARBA00005898"/>
    </source>
</evidence>
<dbReference type="InterPro" id="IPR004101">
    <property type="entry name" value="Mur_ligase_C"/>
</dbReference>
<comment type="caution">
    <text evidence="10">Lacks conserved residue(s) required for the propagation of feature annotation.</text>
</comment>
<evidence type="ECO:0000256" key="7">
    <source>
        <dbReference type="ARBA" id="ARBA00022984"/>
    </source>
</evidence>
<name>A0ABU9UCQ3_9SPIR</name>
<dbReference type="Gene3D" id="3.40.1390.10">
    <property type="entry name" value="MurE/MurF, N-terminal domain"/>
    <property type="match status" value="1"/>
</dbReference>
<accession>A0ABU9UCQ3</accession>
<feature type="domain" description="Mur ligase N-terminal catalytic" evidence="12">
    <location>
        <begin position="25"/>
        <end position="99"/>
    </location>
</feature>
<comment type="function">
    <text evidence="10">Catalyzes the addition of an amino acid to the nucleotide precursor UDP-N-acetylmuramoyl-L-alanyl-D-glutamate (UMAG) in the biosynthesis of bacterial cell-wall peptidoglycan.</text>
</comment>
<keyword evidence="9 10" id="KW-0961">Cell wall biogenesis/degradation</keyword>
<dbReference type="EMBL" id="JBCHKQ010000003">
    <property type="protein sequence ID" value="MEM5948440.1"/>
    <property type="molecule type" value="Genomic_DNA"/>
</dbReference>
<feature type="domain" description="Mur ligase central" evidence="14">
    <location>
        <begin position="111"/>
        <end position="316"/>
    </location>
</feature>
<dbReference type="InterPro" id="IPR036615">
    <property type="entry name" value="Mur_ligase_C_dom_sf"/>
</dbReference>
<dbReference type="InterPro" id="IPR035911">
    <property type="entry name" value="MurE/MurF_N"/>
</dbReference>
<evidence type="ECO:0000259" key="14">
    <source>
        <dbReference type="Pfam" id="PF08245"/>
    </source>
</evidence>
<dbReference type="InterPro" id="IPR005761">
    <property type="entry name" value="UDP-N-AcMur-Glu-dNH2Pim_ligase"/>
</dbReference>
<evidence type="ECO:0000256" key="8">
    <source>
        <dbReference type="ARBA" id="ARBA00023306"/>
    </source>
</evidence>
<evidence type="ECO:0000259" key="13">
    <source>
        <dbReference type="Pfam" id="PF02875"/>
    </source>
</evidence>
<dbReference type="Gene3D" id="3.40.1190.10">
    <property type="entry name" value="Mur-like, catalytic domain"/>
    <property type="match status" value="1"/>
</dbReference>
<comment type="pathway">
    <text evidence="10 11">Cell wall biogenesis; peptidoglycan biosynthesis.</text>
</comment>
<dbReference type="PANTHER" id="PTHR23135:SF4">
    <property type="entry name" value="UDP-N-ACETYLMURAMOYL-L-ALANYL-D-GLUTAMATE--2,6-DIAMINOPIMELATE LIGASE MURE HOMOLOG, CHLOROPLASTIC"/>
    <property type="match status" value="1"/>
</dbReference>
<keyword evidence="6 10" id="KW-0133">Cell shape</keyword>
<keyword evidence="5 10" id="KW-0067">ATP-binding</keyword>
<proteinExistence type="inferred from homology"/>
<keyword evidence="7 10" id="KW-0573">Peptidoglycan synthesis</keyword>
<evidence type="ECO:0000256" key="10">
    <source>
        <dbReference type="HAMAP-Rule" id="MF_00208"/>
    </source>
</evidence>
<feature type="binding site" evidence="10">
    <location>
        <position position="184"/>
    </location>
    <ligand>
        <name>UDP-N-acetyl-alpha-D-muramoyl-L-alanyl-D-glutamate</name>
        <dbReference type="ChEBI" id="CHEBI:83900"/>
    </ligand>
</feature>
<comment type="similarity">
    <text evidence="1 10">Belongs to the MurCDEF family. MurE subfamily.</text>
</comment>
<evidence type="ECO:0000256" key="2">
    <source>
        <dbReference type="ARBA" id="ARBA00022598"/>
    </source>
</evidence>
<comment type="caution">
    <text evidence="15">The sequence shown here is derived from an EMBL/GenBank/DDBJ whole genome shotgun (WGS) entry which is preliminary data.</text>
</comment>
<evidence type="ECO:0000259" key="12">
    <source>
        <dbReference type="Pfam" id="PF01225"/>
    </source>
</evidence>
<dbReference type="NCBIfam" id="TIGR01085">
    <property type="entry name" value="murE"/>
    <property type="match status" value="1"/>
</dbReference>
<evidence type="ECO:0000313" key="16">
    <source>
        <dbReference type="Proteomes" id="UP001466331"/>
    </source>
</evidence>
<evidence type="ECO:0000313" key="15">
    <source>
        <dbReference type="EMBL" id="MEM5948440.1"/>
    </source>
</evidence>
<feature type="binding site" evidence="10">
    <location>
        <position position="32"/>
    </location>
    <ligand>
        <name>UDP-N-acetyl-alpha-D-muramoyl-L-alanyl-D-glutamate</name>
        <dbReference type="ChEBI" id="CHEBI:83900"/>
    </ligand>
</feature>
<reference evidence="15 16" key="1">
    <citation type="submission" date="2024-03" db="EMBL/GenBank/DDBJ databases">
        <title>Ignisphaera cupida sp. nov., a hyperthermophilic hydrolytic archaeon from a hot spring of Kamchatka, and proposal of Ignisphaeraceae fam. nov.</title>
        <authorList>
            <person name="Podosokorskaya O.A."/>
            <person name="Elcheninov A.G."/>
            <person name="Maltseva A.I."/>
            <person name="Zayulina K.S."/>
            <person name="Novikov A."/>
            <person name="Merkel A.Y."/>
        </authorList>
    </citation>
    <scope>NUCLEOTIDE SEQUENCE [LARGE SCALE GENOMIC DNA]</scope>
    <source>
        <strain evidence="15 16">38H-sp</strain>
    </source>
</reference>
<feature type="binding site" evidence="10">
    <location>
        <position position="194"/>
    </location>
    <ligand>
        <name>UDP-N-acetyl-alpha-D-muramoyl-L-alanyl-D-glutamate</name>
        <dbReference type="ChEBI" id="CHEBI:83900"/>
    </ligand>
</feature>
<feature type="domain" description="Mur ligase C-terminal" evidence="13">
    <location>
        <begin position="340"/>
        <end position="469"/>
    </location>
</feature>
<comment type="subcellular location">
    <subcellularLocation>
        <location evidence="10 11">Cytoplasm</location>
    </subcellularLocation>
</comment>
<dbReference type="Proteomes" id="UP001466331">
    <property type="component" value="Unassembled WGS sequence"/>
</dbReference>
<keyword evidence="10" id="KW-0460">Magnesium</keyword>
<keyword evidence="8 10" id="KW-0131">Cell cycle</keyword>
<evidence type="ECO:0000256" key="6">
    <source>
        <dbReference type="ARBA" id="ARBA00022960"/>
    </source>
</evidence>
<protein>
    <recommendedName>
        <fullName evidence="10">UDP-N-acetylmuramyl-tripeptide synthetase</fullName>
        <ecNumber evidence="10">6.3.2.-</ecNumber>
    </recommendedName>
    <alternativeName>
        <fullName evidence="10">UDP-MurNAc-tripeptide synthetase</fullName>
    </alternativeName>
</protein>
<dbReference type="GO" id="GO:0008765">
    <property type="term" value="F:UDP-N-acetylmuramoylalanyl-D-glutamate-2,6-diaminopimelate ligase activity"/>
    <property type="evidence" value="ECO:0007669"/>
    <property type="project" value="UniProtKB-EC"/>
</dbReference>
<keyword evidence="16" id="KW-1185">Reference proteome</keyword>
<dbReference type="Gene3D" id="3.90.190.20">
    <property type="entry name" value="Mur ligase, C-terminal domain"/>
    <property type="match status" value="1"/>
</dbReference>
<dbReference type="InterPro" id="IPR013221">
    <property type="entry name" value="Mur_ligase_cen"/>
</dbReference>
<dbReference type="NCBIfam" id="NF001126">
    <property type="entry name" value="PRK00139.1-4"/>
    <property type="match status" value="1"/>
</dbReference>
<dbReference type="PANTHER" id="PTHR23135">
    <property type="entry name" value="MUR LIGASE FAMILY MEMBER"/>
    <property type="match status" value="1"/>
</dbReference>
<evidence type="ECO:0000256" key="9">
    <source>
        <dbReference type="ARBA" id="ARBA00023316"/>
    </source>
</evidence>
<evidence type="ECO:0000256" key="4">
    <source>
        <dbReference type="ARBA" id="ARBA00022741"/>
    </source>
</evidence>
<dbReference type="Pfam" id="PF02875">
    <property type="entry name" value="Mur_ligase_C"/>
    <property type="match status" value="1"/>
</dbReference>
<keyword evidence="2 10" id="KW-0436">Ligase</keyword>
<dbReference type="RefSeq" id="WP_420069886.1">
    <property type="nucleotide sequence ID" value="NZ_JBCHKQ010000003.1"/>
</dbReference>
<dbReference type="InterPro" id="IPR036565">
    <property type="entry name" value="Mur-like_cat_sf"/>
</dbReference>
<evidence type="ECO:0000256" key="11">
    <source>
        <dbReference type="RuleBase" id="RU004135"/>
    </source>
</evidence>
<dbReference type="SUPFAM" id="SSF63418">
    <property type="entry name" value="MurE/MurF N-terminal domain"/>
    <property type="match status" value="1"/>
</dbReference>
<dbReference type="Pfam" id="PF01225">
    <property type="entry name" value="Mur_ligase"/>
    <property type="match status" value="1"/>
</dbReference>
<organism evidence="15 16">
    <name type="scientific">Rarispira pelagica</name>
    <dbReference type="NCBI Taxonomy" id="3141764"/>
    <lineage>
        <taxon>Bacteria</taxon>
        <taxon>Pseudomonadati</taxon>
        <taxon>Spirochaetota</taxon>
        <taxon>Spirochaetia</taxon>
        <taxon>Winmispirales</taxon>
        <taxon>Winmispiraceae</taxon>
        <taxon>Rarispira</taxon>
    </lineage>
</organism>
<dbReference type="SUPFAM" id="SSF53244">
    <property type="entry name" value="MurD-like peptide ligases, peptide-binding domain"/>
    <property type="match status" value="1"/>
</dbReference>
<dbReference type="SUPFAM" id="SSF53623">
    <property type="entry name" value="MurD-like peptide ligases, catalytic domain"/>
    <property type="match status" value="1"/>
</dbReference>
<keyword evidence="4 10" id="KW-0547">Nucleotide-binding</keyword>
<keyword evidence="10" id="KW-0963">Cytoplasm</keyword>
<evidence type="ECO:0000256" key="5">
    <source>
        <dbReference type="ARBA" id="ARBA00022840"/>
    </source>
</evidence>
<comment type="cofactor">
    <cofactor evidence="10">
        <name>Mg(2+)</name>
        <dbReference type="ChEBI" id="CHEBI:18420"/>
    </cofactor>
</comment>
<comment type="PTM">
    <text evidence="10">Carboxylation is probably crucial for Mg(2+) binding and, consequently, for the gamma-phosphate positioning of ATP.</text>
</comment>